<dbReference type="SMART" id="SM00906">
    <property type="entry name" value="Fungal_trans"/>
    <property type="match status" value="1"/>
</dbReference>
<protein>
    <recommendedName>
        <fullName evidence="4">Zn(2)-C6 fungal-type domain-containing protein</fullName>
    </recommendedName>
</protein>
<keyword evidence="2" id="KW-0539">Nucleus</keyword>
<dbReference type="InterPro" id="IPR036864">
    <property type="entry name" value="Zn2-C6_fun-type_DNA-bd_sf"/>
</dbReference>
<dbReference type="CDD" id="cd12148">
    <property type="entry name" value="fungal_TF_MHR"/>
    <property type="match status" value="1"/>
</dbReference>
<keyword evidence="6" id="KW-1185">Reference proteome</keyword>
<evidence type="ECO:0000313" key="6">
    <source>
        <dbReference type="Proteomes" id="UP000799753"/>
    </source>
</evidence>
<proteinExistence type="predicted"/>
<dbReference type="Pfam" id="PF04082">
    <property type="entry name" value="Fungal_trans"/>
    <property type="match status" value="1"/>
</dbReference>
<reference evidence="5" key="1">
    <citation type="journal article" date="2020" name="Stud. Mycol.">
        <title>101 Dothideomycetes genomes: a test case for predicting lifestyles and emergence of pathogens.</title>
        <authorList>
            <person name="Haridas S."/>
            <person name="Albert R."/>
            <person name="Binder M."/>
            <person name="Bloem J."/>
            <person name="Labutti K."/>
            <person name="Salamov A."/>
            <person name="Andreopoulos B."/>
            <person name="Baker S."/>
            <person name="Barry K."/>
            <person name="Bills G."/>
            <person name="Bluhm B."/>
            <person name="Cannon C."/>
            <person name="Castanera R."/>
            <person name="Culley D."/>
            <person name="Daum C."/>
            <person name="Ezra D."/>
            <person name="Gonzalez J."/>
            <person name="Henrissat B."/>
            <person name="Kuo A."/>
            <person name="Liang C."/>
            <person name="Lipzen A."/>
            <person name="Lutzoni F."/>
            <person name="Magnuson J."/>
            <person name="Mondo S."/>
            <person name="Nolan M."/>
            <person name="Ohm R."/>
            <person name="Pangilinan J."/>
            <person name="Park H.-J."/>
            <person name="Ramirez L."/>
            <person name="Alfaro M."/>
            <person name="Sun H."/>
            <person name="Tritt A."/>
            <person name="Yoshinaga Y."/>
            <person name="Zwiers L.-H."/>
            <person name="Turgeon B."/>
            <person name="Goodwin S."/>
            <person name="Spatafora J."/>
            <person name="Crous P."/>
            <person name="Grigoriev I."/>
        </authorList>
    </citation>
    <scope>NUCLEOTIDE SEQUENCE</scope>
    <source>
        <strain evidence="5">CBS 473.64</strain>
    </source>
</reference>
<dbReference type="InterPro" id="IPR007219">
    <property type="entry name" value="XnlR_reg_dom"/>
</dbReference>
<dbReference type="PANTHER" id="PTHR31668">
    <property type="entry name" value="GLUCOSE TRANSPORT TRANSCRIPTION REGULATOR RGT1-RELATED-RELATED"/>
    <property type="match status" value="1"/>
</dbReference>
<dbReference type="GO" id="GO:0000981">
    <property type="term" value="F:DNA-binding transcription factor activity, RNA polymerase II-specific"/>
    <property type="evidence" value="ECO:0007669"/>
    <property type="project" value="InterPro"/>
</dbReference>
<dbReference type="GO" id="GO:0005634">
    <property type="term" value="C:nucleus"/>
    <property type="evidence" value="ECO:0007669"/>
    <property type="project" value="TreeGrafter"/>
</dbReference>
<accession>A0A6A6RL98</accession>
<dbReference type="GO" id="GO:0003677">
    <property type="term" value="F:DNA binding"/>
    <property type="evidence" value="ECO:0007669"/>
    <property type="project" value="InterPro"/>
</dbReference>
<feature type="region of interest" description="Disordered" evidence="3">
    <location>
        <begin position="88"/>
        <end position="141"/>
    </location>
</feature>
<feature type="compositionally biased region" description="Low complexity" evidence="3">
    <location>
        <begin position="1"/>
        <end position="12"/>
    </location>
</feature>
<evidence type="ECO:0000256" key="3">
    <source>
        <dbReference type="SAM" id="MobiDB-lite"/>
    </source>
</evidence>
<dbReference type="OrthoDB" id="2264294at2759"/>
<dbReference type="EMBL" id="MU006799">
    <property type="protein sequence ID" value="KAF2636359.1"/>
    <property type="molecule type" value="Genomic_DNA"/>
</dbReference>
<feature type="region of interest" description="Disordered" evidence="3">
    <location>
        <begin position="1"/>
        <end position="35"/>
    </location>
</feature>
<dbReference type="PROSITE" id="PS00463">
    <property type="entry name" value="ZN2_CY6_FUNGAL_1"/>
    <property type="match status" value="1"/>
</dbReference>
<feature type="region of interest" description="Disordered" evidence="3">
    <location>
        <begin position="650"/>
        <end position="706"/>
    </location>
</feature>
<feature type="domain" description="Zn(2)-C6 fungal-type" evidence="4">
    <location>
        <begin position="50"/>
        <end position="80"/>
    </location>
</feature>
<dbReference type="SUPFAM" id="SSF57701">
    <property type="entry name" value="Zn2/Cys6 DNA-binding domain"/>
    <property type="match status" value="1"/>
</dbReference>
<evidence type="ECO:0000256" key="1">
    <source>
        <dbReference type="ARBA" id="ARBA00022723"/>
    </source>
</evidence>
<dbReference type="PANTHER" id="PTHR31668:SF4">
    <property type="entry name" value="TRANSCRIPTIONAL ACTIVATOR PROTEIN DAL81"/>
    <property type="match status" value="1"/>
</dbReference>
<dbReference type="Proteomes" id="UP000799753">
    <property type="component" value="Unassembled WGS sequence"/>
</dbReference>
<evidence type="ECO:0000313" key="5">
    <source>
        <dbReference type="EMBL" id="KAF2636359.1"/>
    </source>
</evidence>
<dbReference type="SMART" id="SM00066">
    <property type="entry name" value="GAL4"/>
    <property type="match status" value="1"/>
</dbReference>
<evidence type="ECO:0000256" key="2">
    <source>
        <dbReference type="ARBA" id="ARBA00023242"/>
    </source>
</evidence>
<dbReference type="GO" id="GO:0001080">
    <property type="term" value="P:nitrogen catabolite activation of transcription from RNA polymerase II promoter"/>
    <property type="evidence" value="ECO:0007669"/>
    <property type="project" value="TreeGrafter"/>
</dbReference>
<evidence type="ECO:0000259" key="4">
    <source>
        <dbReference type="PROSITE" id="PS00463"/>
    </source>
</evidence>
<dbReference type="CDD" id="cd00067">
    <property type="entry name" value="GAL4"/>
    <property type="match status" value="1"/>
</dbReference>
<dbReference type="GO" id="GO:0006351">
    <property type="term" value="P:DNA-templated transcription"/>
    <property type="evidence" value="ECO:0007669"/>
    <property type="project" value="InterPro"/>
</dbReference>
<feature type="compositionally biased region" description="Polar residues" evidence="3">
    <location>
        <begin position="660"/>
        <end position="670"/>
    </location>
</feature>
<organism evidence="5 6">
    <name type="scientific">Massarina eburnea CBS 473.64</name>
    <dbReference type="NCBI Taxonomy" id="1395130"/>
    <lineage>
        <taxon>Eukaryota</taxon>
        <taxon>Fungi</taxon>
        <taxon>Dikarya</taxon>
        <taxon>Ascomycota</taxon>
        <taxon>Pezizomycotina</taxon>
        <taxon>Dothideomycetes</taxon>
        <taxon>Pleosporomycetidae</taxon>
        <taxon>Pleosporales</taxon>
        <taxon>Massarineae</taxon>
        <taxon>Massarinaceae</taxon>
        <taxon>Massarina</taxon>
    </lineage>
</organism>
<name>A0A6A6RL98_9PLEO</name>
<sequence>MPRPAPVAIAAARPKKQTKASPGKEKVASAKPLSSTVGPVANIRTRRERPCDACRRRKSRCVIHEGQVLCVLCDFHKQECTFVQSPLPRKRKVVDDGKKDSPSSSKKRTVDTEPPPLALPTPTITATAPSPPPPQPPLASIHIPHLGETLGLQRRQHSRYIGLSSPFDSLLIGLSPFDTRNESTFDLGTLRRVNDHECFIMLPDENTQDYADEADGLNHVEQIVHPHGPALLDLYFRIVHPSFPIVQKHLFVERYRNGDRSFSPSLMAGMYILALNWWSYDPVLAQHPKPDASRLEAIAMGSLSKAMERPKLSTVQAGLLLLQRPETDSWSLTTQLVAIGQELGLHLDCSGWSIPMWERGLRKRIAWALYMQDKWSSLIHGRPSHIFGPNWAVKPINDEDFKEEGDGFDHRQEETEEEVEENERGQILFAQMIVLTQIMSEVMDTFYTQVAIQDFANAGKKSTDMIIARAKPVQIKLRQWHEQLPAVVKMNAPTKSKLSSLGLSGYLHLAYFATEITLHRRIVQSLDDPSYDSYGFFMCRNAAKTRLISAMDFVNRLKPEHLRSFWYFASKINFTLIGTFGSLLWATAPAQEEADFYKTRLCEYRWTLSVSSKRAEFLDYAVSMLDASRAMLSNLAEKPSLAQQVSRIGVPPAAPAPTRHSGQSSPSDVQMQEGEGLWRHDSRGSYGYGNEQYERYGSRPESVVEE</sequence>
<dbReference type="InterPro" id="IPR001138">
    <property type="entry name" value="Zn2Cys6_DnaBD"/>
</dbReference>
<dbReference type="AlphaFoldDB" id="A0A6A6RL98"/>
<gene>
    <name evidence="5" type="ORF">P280DRAFT_493187</name>
</gene>
<dbReference type="InterPro" id="IPR050797">
    <property type="entry name" value="Carb_Metab_Trans_Reg"/>
</dbReference>
<dbReference type="GO" id="GO:0008270">
    <property type="term" value="F:zinc ion binding"/>
    <property type="evidence" value="ECO:0007669"/>
    <property type="project" value="InterPro"/>
</dbReference>
<keyword evidence="1" id="KW-0479">Metal-binding</keyword>